<sequence length="161" mass="18844">LYRNCYNALVVIQVGNSVVHYVGKDGEFEFVSDSKFEEELKLMGEQSTVNINNRSGTEYLMYDEYDLFGIEWYNFVPNGCYCIDKVVADEIPIWSAKGCEQRFSMASVYVDGDDKLVELGYRDNGEMKELFFWGDKEKYDEITFEEFEQRYHALQEKIDSA</sequence>
<evidence type="ECO:0000313" key="1">
    <source>
        <dbReference type="EMBL" id="JAT92911.1"/>
    </source>
</evidence>
<proteinExistence type="evidence at transcript level"/>
<feature type="non-terminal residue" evidence="1">
    <location>
        <position position="1"/>
    </location>
</feature>
<dbReference type="EMBL" id="GFAC01006277">
    <property type="protein sequence ID" value="JAT92911.1"/>
    <property type="molecule type" value="mRNA"/>
</dbReference>
<feature type="non-terminal residue" evidence="1">
    <location>
        <position position="161"/>
    </location>
</feature>
<accession>A0A1E1X1J2</accession>
<name>A0A1E1X1J2_9ACAR</name>
<dbReference type="AlphaFoldDB" id="A0A1E1X1J2"/>
<protein>
    <submittedName>
        <fullName evidence="1">Putative spherical body protein 4</fullName>
    </submittedName>
</protein>
<reference evidence="1" key="1">
    <citation type="journal article" date="2017" name="Front. Cell. Infect. Microbiol.">
        <title>The Distinct Transcriptional Response of the Midgut of Amblyomma sculptum and Amblyomma aureolatum Ticks to Rickettsia rickettsii Correlates to Their Differences in Susceptibility to Infection.</title>
        <authorList>
            <person name="Martins L.A."/>
            <person name="Galletti M.F.B.M."/>
            <person name="Ribeiro J.M."/>
            <person name="Fujita A."/>
            <person name="Costa F.B."/>
            <person name="Labruna M.B."/>
            <person name="Daffre S."/>
            <person name="Fogaca A.C."/>
        </authorList>
    </citation>
    <scope>NUCLEOTIDE SEQUENCE</scope>
</reference>
<organism evidence="1">
    <name type="scientific">Amblyomma aureolatum</name>
    <dbReference type="NCBI Taxonomy" id="187763"/>
    <lineage>
        <taxon>Eukaryota</taxon>
        <taxon>Metazoa</taxon>
        <taxon>Ecdysozoa</taxon>
        <taxon>Arthropoda</taxon>
        <taxon>Chelicerata</taxon>
        <taxon>Arachnida</taxon>
        <taxon>Acari</taxon>
        <taxon>Parasitiformes</taxon>
        <taxon>Ixodida</taxon>
        <taxon>Ixodoidea</taxon>
        <taxon>Ixodidae</taxon>
        <taxon>Amblyomminae</taxon>
        <taxon>Amblyomma</taxon>
    </lineage>
</organism>